<organism evidence="2 3">
    <name type="scientific">Variovorax paradoxus (strain EPS)</name>
    <dbReference type="NCBI Taxonomy" id="595537"/>
    <lineage>
        <taxon>Bacteria</taxon>
        <taxon>Pseudomonadati</taxon>
        <taxon>Pseudomonadota</taxon>
        <taxon>Betaproteobacteria</taxon>
        <taxon>Burkholderiales</taxon>
        <taxon>Comamonadaceae</taxon>
        <taxon>Variovorax</taxon>
    </lineage>
</organism>
<feature type="transmembrane region" description="Helical" evidence="1">
    <location>
        <begin position="6"/>
        <end position="25"/>
    </location>
</feature>
<evidence type="ECO:0000313" key="3">
    <source>
        <dbReference type="Proteomes" id="UP000008917"/>
    </source>
</evidence>
<dbReference type="STRING" id="595537.Varpa_5085"/>
<keyword evidence="1" id="KW-0812">Transmembrane</keyword>
<sequence>MPQQFLLMFVAMPLWLAAGAADWALHRRARIEATAGVRESVLHVLMFAEMGVAVLAVLLLEVNAGVLALCMAAFVAHELTVYVDLRWAAPRRSISPLEQMVHSVQEILPLAAIALLASLHWDQALSLVGLGRGWDAASFAPVPRRDMLPAAYVGTVIAGGLLLAGCYAEELWRCKRAAAEPKDR</sequence>
<proteinExistence type="predicted"/>
<dbReference type="EMBL" id="CP002417">
    <property type="protein sequence ID" value="ADU39245.1"/>
    <property type="molecule type" value="Genomic_DNA"/>
</dbReference>
<keyword evidence="1" id="KW-1133">Transmembrane helix</keyword>
<protein>
    <recommendedName>
        <fullName evidence="4">Diguanylate cyclase</fullName>
    </recommendedName>
</protein>
<name>E6V451_VARPE</name>
<dbReference type="KEGG" id="vpe:Varpa_5085"/>
<reference evidence="2 3" key="2">
    <citation type="journal article" date="2013" name="Genome Announc.">
        <title>Genome of the Root-Associated Plant Growth-Promoting Bacterium Variovorax paradoxus Strain EPS.</title>
        <authorList>
            <person name="Han J.I."/>
            <person name="Spain J.C."/>
            <person name="Leadbetter J.R."/>
            <person name="Ovchinnikova G."/>
            <person name="Goodwin L.A."/>
            <person name="Han C.S."/>
            <person name="Woyke T."/>
            <person name="Davenport K.W."/>
            <person name="Orwin P.M."/>
        </authorList>
    </citation>
    <scope>NUCLEOTIDE SEQUENCE [LARGE SCALE GENOMIC DNA]</scope>
    <source>
        <strain evidence="2 3">EPS</strain>
    </source>
</reference>
<evidence type="ECO:0008006" key="4">
    <source>
        <dbReference type="Google" id="ProtNLM"/>
    </source>
</evidence>
<reference evidence="3" key="1">
    <citation type="submission" date="2010-12" db="EMBL/GenBank/DDBJ databases">
        <title>Complete sequence of Variovorax paradoxus EPS.</title>
        <authorList>
            <consortium name="US DOE Joint Genome Institute"/>
            <person name="Lucas S."/>
            <person name="Copeland A."/>
            <person name="Lapidus A."/>
            <person name="Cheng J.-F."/>
            <person name="Goodwin L."/>
            <person name="Pitluck S."/>
            <person name="Teshima H."/>
            <person name="Detter J.C."/>
            <person name="Han C."/>
            <person name="Tapia R."/>
            <person name="Land M."/>
            <person name="Hauser L."/>
            <person name="Kyrpides N."/>
            <person name="Ivanova N."/>
            <person name="Ovchinnikova G."/>
            <person name="Orwin P."/>
            <person name="Han J.-I.G."/>
            <person name="Woyke T."/>
        </authorList>
    </citation>
    <scope>NUCLEOTIDE SEQUENCE [LARGE SCALE GENOMIC DNA]</scope>
    <source>
        <strain evidence="3">EPS</strain>
    </source>
</reference>
<feature type="transmembrane region" description="Helical" evidence="1">
    <location>
        <begin position="150"/>
        <end position="168"/>
    </location>
</feature>
<keyword evidence="1" id="KW-0472">Membrane</keyword>
<evidence type="ECO:0000313" key="2">
    <source>
        <dbReference type="EMBL" id="ADU39245.1"/>
    </source>
</evidence>
<gene>
    <name evidence="2" type="ordered locus">Varpa_5085</name>
</gene>
<dbReference type="eggNOG" id="ENOG5032RE6">
    <property type="taxonomic scope" value="Bacteria"/>
</dbReference>
<dbReference type="HOGENOM" id="CLU_093797_0_0_4"/>
<dbReference type="Proteomes" id="UP000008917">
    <property type="component" value="Chromosome"/>
</dbReference>
<accession>E6V451</accession>
<dbReference type="AlphaFoldDB" id="E6V451"/>
<evidence type="ECO:0000256" key="1">
    <source>
        <dbReference type="SAM" id="Phobius"/>
    </source>
</evidence>